<dbReference type="PROSITE" id="PS50836">
    <property type="entry name" value="DOMON"/>
    <property type="match status" value="1"/>
</dbReference>
<reference evidence="3" key="1">
    <citation type="submission" date="2020-07" db="EMBL/GenBank/DDBJ databases">
        <title>The High-quality genome of the commercially important snow crab, Chionoecetes opilio.</title>
        <authorList>
            <person name="Jeong J.-H."/>
            <person name="Ryu S."/>
        </authorList>
    </citation>
    <scope>NUCLEOTIDE SEQUENCE</scope>
    <source>
        <strain evidence="3">MADBK_172401_WGS</strain>
        <tissue evidence="3">Digestive gland</tissue>
    </source>
</reference>
<dbReference type="SUPFAM" id="SSF49742">
    <property type="entry name" value="PHM/PNGase F"/>
    <property type="match status" value="2"/>
</dbReference>
<evidence type="ECO:0000313" key="3">
    <source>
        <dbReference type="EMBL" id="KAG0721915.1"/>
    </source>
</evidence>
<gene>
    <name evidence="3" type="primary">MOXD1_2</name>
    <name evidence="3" type="ORF">GWK47_045448</name>
</gene>
<evidence type="ECO:0000313" key="4">
    <source>
        <dbReference type="Proteomes" id="UP000770661"/>
    </source>
</evidence>
<dbReference type="PANTHER" id="PTHR10157">
    <property type="entry name" value="DOPAMINE BETA HYDROXYLASE RELATED"/>
    <property type="match status" value="1"/>
</dbReference>
<dbReference type="InterPro" id="IPR005018">
    <property type="entry name" value="DOMON_domain"/>
</dbReference>
<keyword evidence="3" id="KW-0503">Monooxygenase</keyword>
<dbReference type="Gene3D" id="2.60.40.1210">
    <property type="entry name" value="Cellobiose dehydrogenase, cytochrome domain"/>
    <property type="match status" value="1"/>
</dbReference>
<dbReference type="Pfam" id="PF03351">
    <property type="entry name" value="DOMON"/>
    <property type="match status" value="1"/>
</dbReference>
<dbReference type="SUPFAM" id="SSF49344">
    <property type="entry name" value="CBD9-like"/>
    <property type="match status" value="1"/>
</dbReference>
<evidence type="ECO:0000256" key="1">
    <source>
        <dbReference type="ARBA" id="ARBA00023157"/>
    </source>
</evidence>
<keyword evidence="1" id="KW-1015">Disulfide bond</keyword>
<evidence type="ECO:0000259" key="2">
    <source>
        <dbReference type="PROSITE" id="PS50836"/>
    </source>
</evidence>
<proteinExistence type="predicted"/>
<dbReference type="InterPro" id="IPR045266">
    <property type="entry name" value="DOH_DOMON"/>
</dbReference>
<comment type="caution">
    <text evidence="3">The sequence shown here is derived from an EMBL/GenBank/DDBJ whole genome shotgun (WGS) entry which is preliminary data.</text>
</comment>
<keyword evidence="4" id="KW-1185">Reference proteome</keyword>
<organism evidence="3 4">
    <name type="scientific">Chionoecetes opilio</name>
    <name type="common">Atlantic snow crab</name>
    <name type="synonym">Cancer opilio</name>
    <dbReference type="NCBI Taxonomy" id="41210"/>
    <lineage>
        <taxon>Eukaryota</taxon>
        <taxon>Metazoa</taxon>
        <taxon>Ecdysozoa</taxon>
        <taxon>Arthropoda</taxon>
        <taxon>Crustacea</taxon>
        <taxon>Multicrustacea</taxon>
        <taxon>Malacostraca</taxon>
        <taxon>Eumalacostraca</taxon>
        <taxon>Eucarida</taxon>
        <taxon>Decapoda</taxon>
        <taxon>Pleocyemata</taxon>
        <taxon>Brachyura</taxon>
        <taxon>Eubrachyura</taxon>
        <taxon>Majoidea</taxon>
        <taxon>Majidae</taxon>
        <taxon>Chionoecetes</taxon>
    </lineage>
</organism>
<dbReference type="GO" id="GO:0005507">
    <property type="term" value="F:copper ion binding"/>
    <property type="evidence" value="ECO:0007669"/>
    <property type="project" value="InterPro"/>
</dbReference>
<dbReference type="InterPro" id="IPR036939">
    <property type="entry name" value="Cu2_ascorb_mOase_N_sf"/>
</dbReference>
<dbReference type="AlphaFoldDB" id="A0A8J4Y6A3"/>
<dbReference type="GO" id="GO:0004500">
    <property type="term" value="F:dopamine beta-monooxygenase activity"/>
    <property type="evidence" value="ECO:0007669"/>
    <property type="project" value="InterPro"/>
</dbReference>
<dbReference type="GO" id="GO:0042420">
    <property type="term" value="P:dopamine catabolic process"/>
    <property type="evidence" value="ECO:0007669"/>
    <property type="project" value="TreeGrafter"/>
</dbReference>
<dbReference type="CDD" id="cd09631">
    <property type="entry name" value="DOMON_DOH"/>
    <property type="match status" value="1"/>
</dbReference>
<name>A0A8J4Y6A3_CHIOP</name>
<dbReference type="Gene3D" id="2.60.120.310">
    <property type="entry name" value="Copper type II, ascorbate-dependent monooxygenase, N-terminal domain"/>
    <property type="match status" value="1"/>
</dbReference>
<dbReference type="InterPro" id="IPR024548">
    <property type="entry name" value="Cu2_monoox_C"/>
</dbReference>
<dbReference type="OrthoDB" id="10003276at2759"/>
<dbReference type="Gene3D" id="2.60.120.230">
    <property type="match status" value="1"/>
</dbReference>
<dbReference type="EMBL" id="JACEEZ010010276">
    <property type="protein sequence ID" value="KAG0721915.1"/>
    <property type="molecule type" value="Genomic_DNA"/>
</dbReference>
<sequence length="388" mass="43485">MDCGYNSMHRPVTTYGGLGTKEEMCVAFMSYYPRIDLSYCGSQPQLDTVLNALGIEQATNKDKVSEMDVEAENQLLEKRRNGTLSIGAEPMIFAQVLDMINVTAPQKFFNRSLYNILNDRATWAEGGATAALQRAVLEGKHHPICHMNGDGIFRRGDTVITAPSLKPLPSTMPEVTFMHTLVLDTQGSFLMLWTPREDDIVFEIQVGTTGYVGLGFSPTGGMTGADIVLGWVDDNDQDTYAEANGAPTIDNSQDVTLLGGYQNATHTVIRFSRPWNTCDGEQDYILSEDTVRVIWAYSGRDPTDARRLHYHDARGTKSLYLQSPQFELPAMGPDVKTWDFLSPNVSLPEDLDTLYWCKIYKIPPMPRKSHMIGTMWPWREDEPAYRDA</sequence>
<dbReference type="Pfam" id="PF03712">
    <property type="entry name" value="Cu2_monoox_C"/>
    <property type="match status" value="1"/>
</dbReference>
<dbReference type="GO" id="GO:0005615">
    <property type="term" value="C:extracellular space"/>
    <property type="evidence" value="ECO:0007669"/>
    <property type="project" value="TreeGrafter"/>
</dbReference>
<dbReference type="InterPro" id="IPR008977">
    <property type="entry name" value="PHM/PNGase_F_dom_sf"/>
</dbReference>
<dbReference type="InterPro" id="IPR000945">
    <property type="entry name" value="DBH-like"/>
</dbReference>
<dbReference type="GO" id="GO:0006589">
    <property type="term" value="P:octopamine biosynthetic process"/>
    <property type="evidence" value="ECO:0007669"/>
    <property type="project" value="TreeGrafter"/>
</dbReference>
<dbReference type="PANTHER" id="PTHR10157:SF23">
    <property type="entry name" value="MOXD1 HOMOLOG 1"/>
    <property type="match status" value="1"/>
</dbReference>
<dbReference type="SMART" id="SM00664">
    <property type="entry name" value="DoH"/>
    <property type="match status" value="1"/>
</dbReference>
<dbReference type="Proteomes" id="UP000770661">
    <property type="component" value="Unassembled WGS sequence"/>
</dbReference>
<dbReference type="GO" id="GO:0030667">
    <property type="term" value="C:secretory granule membrane"/>
    <property type="evidence" value="ECO:0007669"/>
    <property type="project" value="TreeGrafter"/>
</dbReference>
<protein>
    <submittedName>
        <fullName evidence="3">DBH-like monooxygenase protein 1</fullName>
    </submittedName>
</protein>
<keyword evidence="3" id="KW-0560">Oxidoreductase</keyword>
<feature type="domain" description="DOMON" evidence="2">
    <location>
        <begin position="187"/>
        <end position="298"/>
    </location>
</feature>
<dbReference type="InterPro" id="IPR014784">
    <property type="entry name" value="Cu2_ascorb_mOase-like_C"/>
</dbReference>
<dbReference type="GO" id="GO:0042421">
    <property type="term" value="P:norepinephrine biosynthetic process"/>
    <property type="evidence" value="ECO:0007669"/>
    <property type="project" value="TreeGrafter"/>
</dbReference>
<accession>A0A8J4Y6A3</accession>